<feature type="region of interest" description="Disordered" evidence="5">
    <location>
        <begin position="1"/>
        <end position="109"/>
    </location>
</feature>
<feature type="compositionally biased region" description="Acidic residues" evidence="5">
    <location>
        <begin position="798"/>
        <end position="807"/>
    </location>
</feature>
<evidence type="ECO:0000259" key="6">
    <source>
        <dbReference type="PROSITE" id="PS50016"/>
    </source>
</evidence>
<feature type="compositionally biased region" description="Basic residues" evidence="5">
    <location>
        <begin position="950"/>
        <end position="960"/>
    </location>
</feature>
<dbReference type="PROSITE" id="PS50016">
    <property type="entry name" value="ZF_PHD_2"/>
    <property type="match status" value="1"/>
</dbReference>
<feature type="region of interest" description="Disordered" evidence="5">
    <location>
        <begin position="734"/>
        <end position="1196"/>
    </location>
</feature>
<feature type="compositionally biased region" description="Basic residues" evidence="5">
    <location>
        <begin position="872"/>
        <end position="889"/>
    </location>
</feature>
<evidence type="ECO:0000256" key="1">
    <source>
        <dbReference type="ARBA" id="ARBA00022723"/>
    </source>
</evidence>
<dbReference type="InterPro" id="IPR019786">
    <property type="entry name" value="Zinc_finger_PHD-type_CS"/>
</dbReference>
<dbReference type="PANTHER" id="PTHR14296">
    <property type="entry name" value="REMODELING AND SPACING FACTOR 1"/>
    <property type="match status" value="1"/>
</dbReference>
<feature type="compositionally biased region" description="Acidic residues" evidence="5">
    <location>
        <begin position="539"/>
        <end position="551"/>
    </location>
</feature>
<keyword evidence="8" id="KW-1185">Reference proteome</keyword>
<feature type="compositionally biased region" description="Polar residues" evidence="5">
    <location>
        <begin position="446"/>
        <end position="455"/>
    </location>
</feature>
<dbReference type="Gene3D" id="3.30.40.10">
    <property type="entry name" value="Zinc/RING finger domain, C3HC4 (zinc finger)"/>
    <property type="match status" value="1"/>
</dbReference>
<feature type="compositionally biased region" description="Basic and acidic residues" evidence="5">
    <location>
        <begin position="46"/>
        <end position="64"/>
    </location>
</feature>
<dbReference type="InterPro" id="IPR011011">
    <property type="entry name" value="Znf_FYVE_PHD"/>
</dbReference>
<feature type="compositionally biased region" description="Acidic residues" evidence="5">
    <location>
        <begin position="419"/>
        <end position="436"/>
    </location>
</feature>
<feature type="region of interest" description="Disordered" evidence="5">
    <location>
        <begin position="666"/>
        <end position="694"/>
    </location>
</feature>
<feature type="compositionally biased region" description="Acidic residues" evidence="5">
    <location>
        <begin position="1070"/>
        <end position="1082"/>
    </location>
</feature>
<feature type="compositionally biased region" description="Acidic residues" evidence="5">
    <location>
        <begin position="924"/>
        <end position="944"/>
    </location>
</feature>
<evidence type="ECO:0000256" key="3">
    <source>
        <dbReference type="ARBA" id="ARBA00022833"/>
    </source>
</evidence>
<feature type="region of interest" description="Disordered" evidence="5">
    <location>
        <begin position="1316"/>
        <end position="1341"/>
    </location>
</feature>
<keyword evidence="1" id="KW-0479">Metal-binding</keyword>
<feature type="compositionally biased region" description="Polar residues" evidence="5">
    <location>
        <begin position="10"/>
        <end position="33"/>
    </location>
</feature>
<evidence type="ECO:0000256" key="5">
    <source>
        <dbReference type="SAM" id="MobiDB-lite"/>
    </source>
</evidence>
<dbReference type="PROSITE" id="PS01359">
    <property type="entry name" value="ZF_PHD_1"/>
    <property type="match status" value="1"/>
</dbReference>
<keyword evidence="2 4" id="KW-0863">Zinc-finger</keyword>
<feature type="compositionally biased region" description="Pro residues" evidence="5">
    <location>
        <begin position="1137"/>
        <end position="1149"/>
    </location>
</feature>
<organism evidence="7 8">
    <name type="scientific">Necator americanus</name>
    <name type="common">Human hookworm</name>
    <dbReference type="NCBI Taxonomy" id="51031"/>
    <lineage>
        <taxon>Eukaryota</taxon>
        <taxon>Metazoa</taxon>
        <taxon>Ecdysozoa</taxon>
        <taxon>Nematoda</taxon>
        <taxon>Chromadorea</taxon>
        <taxon>Rhabditida</taxon>
        <taxon>Rhabditina</taxon>
        <taxon>Rhabditomorpha</taxon>
        <taxon>Strongyloidea</taxon>
        <taxon>Ancylostomatidae</taxon>
        <taxon>Bunostominae</taxon>
        <taxon>Necator</taxon>
    </lineage>
</organism>
<evidence type="ECO:0000313" key="8">
    <source>
        <dbReference type="Proteomes" id="UP001303046"/>
    </source>
</evidence>
<feature type="compositionally biased region" description="Acidic residues" evidence="5">
    <location>
        <begin position="894"/>
        <end position="909"/>
    </location>
</feature>
<feature type="compositionally biased region" description="Acidic residues" evidence="5">
    <location>
        <begin position="815"/>
        <end position="824"/>
    </location>
</feature>
<dbReference type="CDD" id="cd15543">
    <property type="entry name" value="PHD_RSF1"/>
    <property type="match status" value="1"/>
</dbReference>
<gene>
    <name evidence="7" type="primary">Necator_chrX.g21389</name>
    <name evidence="7" type="ORF">RB195_021228</name>
</gene>
<keyword evidence="3" id="KW-0862">Zinc</keyword>
<evidence type="ECO:0000313" key="7">
    <source>
        <dbReference type="EMBL" id="KAK6759513.1"/>
    </source>
</evidence>
<feature type="compositionally biased region" description="Basic and acidic residues" evidence="5">
    <location>
        <begin position="80"/>
        <end position="89"/>
    </location>
</feature>
<sequence length="1341" mass="148279">MSASMGGPSSGTQTTAQVNTTEAVNKTSTSPRPSATVLPPPATTEVEEKPEVDDGMRLGEEARDYYPPVKVEANGNAHKSASDRPETDRTSTVATCGTAEDDSTTAIPSVDSTVEEQDVDVGVDDGDGSDAQQPGPAGIIRKASAAPQIDAEQLRCDPDFAVICSFINKFFTLMRMEPVSFPQLENMFTTLEDGRVSKELVDLHLKLLRRSIVKTVSNDSFEKCLLKYLGSTGLLASEKRQLETYGYVHMSISSKLKILRTLCELQLEHNLRLRESIPTALRAMDMRHMVTGVDKDGLAYYFQIDSKFGLRLYTTEQDDESGYSWTLVARDMTDLESLIAKLKAEDLGYVKNPNDKRDFNKPGEGDADHTLTNMVTKKGTFVDMFLDEAAIKRMRETMVKEKEERRNRRNARIENPQETQEEAVHEEEEKQEEVEEGDRRILPRRSASQKAQTNIRKYITPRKTHEKKPNVSEVNEDIKEEVVKRDSSTPAVSDESDGSAGTSDGECDGSASSDDEFKPKTPRKSTGKRRGRKRKIVDDMEDEDDSGEEEEEVRRRAEGDFSCGACKRSDNEEILLLCDNCDDAWHTTCLKPPLWFVPGGKWYCPKCEHGMLIECLTYVQEMLLIHQKKAAAEEKKRKAAADRFRREMEYIGVSLNNIIPTTLKQSAVDSSSSSSSDDGQRRSKKKAVKRITPNVRRYTPIQVQTVAEGRSRRSVKKVDYKFSEFDSVIKEACRLNESPPPPDAMKEVARPQGGAGRGKDMANIIEAQKQLEDGTPRASTGAPPRQIPKHRRKLNDLNDNDDSDSESDEYKANESEEEEADEDAQSSSDYVPSETELRRERSGGGGGRGRLVATQSDEDFIVSGSDDSYAGPRRKKKKKVKEKSKKRSRWQSESDSEEEEDEDETYSDDSEAKKKKKKTRVEVYSDETNDEDDEVEPEEEDEDSDAPRTRTGRPLRKAVVKSKAPVVEDSEDEDESNENEDAENGETEQEEKVPDEKKAKKRKITSDSESDVFEPDEDAENDEDDDEEEEEEEEEEKTPLRRALPIPCRPPVASATNSAQPPKSTTEAEDKNEESDMDSDNDLDLKPKVKKPRLEPNPAKIPDPPTGVDPLEKNGVPPSESKPNPIPSAVPVSQSNAPPPAKPLAPPTSTPSVPAQTTERKPLAAEKPSTPSQPAAPPRAVTDLKEEKPRVVAGTPTSTNTTVQYVPAAIVPEAKILTSTATSLLAPSSIRSEGVPTDTTAPSYAATERSANIGLPTLVPNPYANAPPLPQMPYCAAPQGPVAYVSNPYAPYPPNAPPFPPGPPAMGHPHIGYIPGVVPNPYGQQPSMPPPKSGTRDLRSL</sequence>
<proteinExistence type="predicted"/>
<dbReference type="InterPro" id="IPR028938">
    <property type="entry name" value="Rsf1-like"/>
</dbReference>
<feature type="compositionally biased region" description="Basic residues" evidence="5">
    <location>
        <begin position="520"/>
        <end position="535"/>
    </location>
</feature>
<name>A0ABR1EAM8_NECAM</name>
<dbReference type="Proteomes" id="UP001303046">
    <property type="component" value="Unassembled WGS sequence"/>
</dbReference>
<dbReference type="InterPro" id="IPR013083">
    <property type="entry name" value="Znf_RING/FYVE/PHD"/>
</dbReference>
<feature type="compositionally biased region" description="Basic and acidic residues" evidence="5">
    <location>
        <begin position="476"/>
        <end position="487"/>
    </location>
</feature>
<dbReference type="PANTHER" id="PTHR14296:SF16">
    <property type="entry name" value="REMODELING AND SPACING FACTOR 1"/>
    <property type="match status" value="1"/>
</dbReference>
<reference evidence="7 8" key="1">
    <citation type="submission" date="2023-08" db="EMBL/GenBank/DDBJ databases">
        <title>A Necator americanus chromosomal reference genome.</title>
        <authorList>
            <person name="Ilik V."/>
            <person name="Petrzelkova K.J."/>
            <person name="Pardy F."/>
            <person name="Fuh T."/>
            <person name="Niatou-Singa F.S."/>
            <person name="Gouil Q."/>
            <person name="Baker L."/>
            <person name="Ritchie M.E."/>
            <person name="Jex A.R."/>
            <person name="Gazzola D."/>
            <person name="Li H."/>
            <person name="Toshio Fujiwara R."/>
            <person name="Zhan B."/>
            <person name="Aroian R.V."/>
            <person name="Pafco B."/>
            <person name="Schwarz E.M."/>
        </authorList>
    </citation>
    <scope>NUCLEOTIDE SEQUENCE [LARGE SCALE GENOMIC DNA]</scope>
    <source>
        <strain evidence="7 8">Aroian</strain>
        <tissue evidence="7">Whole animal</tissue>
    </source>
</reference>
<feature type="domain" description="PHD-type" evidence="6">
    <location>
        <begin position="560"/>
        <end position="610"/>
    </location>
</feature>
<feature type="region of interest" description="Disordered" evidence="5">
    <location>
        <begin position="400"/>
        <end position="554"/>
    </location>
</feature>
<feature type="compositionally biased region" description="Acidic residues" evidence="5">
    <location>
        <begin position="968"/>
        <end position="989"/>
    </location>
</feature>
<dbReference type="SMART" id="SM00249">
    <property type="entry name" value="PHD"/>
    <property type="match status" value="1"/>
</dbReference>
<accession>A0ABR1EAM8</accession>
<feature type="region of interest" description="Disordered" evidence="5">
    <location>
        <begin position="351"/>
        <end position="370"/>
    </location>
</feature>
<dbReference type="Pfam" id="PF00628">
    <property type="entry name" value="PHD"/>
    <property type="match status" value="1"/>
</dbReference>
<dbReference type="InterPro" id="IPR001965">
    <property type="entry name" value="Znf_PHD"/>
</dbReference>
<evidence type="ECO:0000256" key="2">
    <source>
        <dbReference type="ARBA" id="ARBA00022771"/>
    </source>
</evidence>
<dbReference type="EMBL" id="JAVFWL010000006">
    <property type="protein sequence ID" value="KAK6759513.1"/>
    <property type="molecule type" value="Genomic_DNA"/>
</dbReference>
<feature type="compositionally biased region" description="Basic and acidic residues" evidence="5">
    <location>
        <begin position="351"/>
        <end position="369"/>
    </location>
</feature>
<dbReference type="InterPro" id="IPR019787">
    <property type="entry name" value="Znf_PHD-finger"/>
</dbReference>
<comment type="caution">
    <text evidence="7">The sequence shown here is derived from an EMBL/GenBank/DDBJ whole genome shotgun (WGS) entry which is preliminary data.</text>
</comment>
<feature type="compositionally biased region" description="Polar residues" evidence="5">
    <location>
        <begin position="1054"/>
        <end position="1065"/>
    </location>
</feature>
<dbReference type="SUPFAM" id="SSF57903">
    <property type="entry name" value="FYVE/PHD zinc finger"/>
    <property type="match status" value="1"/>
</dbReference>
<evidence type="ECO:0000256" key="4">
    <source>
        <dbReference type="PROSITE-ProRule" id="PRU00146"/>
    </source>
</evidence>
<feature type="compositionally biased region" description="Acidic residues" evidence="5">
    <location>
        <begin position="1008"/>
        <end position="1036"/>
    </location>
</feature>
<protein>
    <recommendedName>
        <fullName evidence="6">PHD-type domain-containing protein</fullName>
    </recommendedName>
</protein>